<organism evidence="12 13">
    <name type="scientific">Fasciolopsis buskii</name>
    <dbReference type="NCBI Taxonomy" id="27845"/>
    <lineage>
        <taxon>Eukaryota</taxon>
        <taxon>Metazoa</taxon>
        <taxon>Spiralia</taxon>
        <taxon>Lophotrochozoa</taxon>
        <taxon>Platyhelminthes</taxon>
        <taxon>Trematoda</taxon>
        <taxon>Digenea</taxon>
        <taxon>Plagiorchiida</taxon>
        <taxon>Echinostomata</taxon>
        <taxon>Echinostomatoidea</taxon>
        <taxon>Fasciolidae</taxon>
        <taxon>Fasciolopsis</taxon>
    </lineage>
</organism>
<keyword evidence="3" id="KW-0479">Metal-binding</keyword>
<dbReference type="PROSITE" id="PS50178">
    <property type="entry name" value="ZF_FYVE"/>
    <property type="match status" value="1"/>
</dbReference>
<proteinExistence type="inferred from homology"/>
<accession>A0A8E0RTH9</accession>
<dbReference type="GO" id="GO:0008270">
    <property type="term" value="F:zinc ion binding"/>
    <property type="evidence" value="ECO:0007669"/>
    <property type="project" value="UniProtKB-KW"/>
</dbReference>
<comment type="similarity">
    <text evidence="2">Belongs to the protein-tyrosine phosphatase family. Non-receptor class myotubularin subfamily.</text>
</comment>
<dbReference type="Proteomes" id="UP000728185">
    <property type="component" value="Unassembled WGS sequence"/>
</dbReference>
<dbReference type="InterPro" id="IPR029021">
    <property type="entry name" value="Prot-tyrosine_phosphatase-like"/>
</dbReference>
<dbReference type="PANTHER" id="PTHR10807:SF8">
    <property type="entry name" value="PHOSPHATIDYLINOSITOL-3-PHOSPHATE PHOSPHATASE"/>
    <property type="match status" value="1"/>
</dbReference>
<evidence type="ECO:0000256" key="8">
    <source>
        <dbReference type="PIRSR" id="PIRSR630564-2"/>
    </source>
</evidence>
<evidence type="ECO:0000313" key="13">
    <source>
        <dbReference type="Proteomes" id="UP000728185"/>
    </source>
</evidence>
<evidence type="ECO:0000256" key="6">
    <source>
        <dbReference type="ARBA" id="ARBA00023136"/>
    </source>
</evidence>
<dbReference type="Pfam" id="PF06602">
    <property type="entry name" value="Myotub-related"/>
    <property type="match status" value="1"/>
</dbReference>
<dbReference type="InterPro" id="IPR011011">
    <property type="entry name" value="Znf_FYVE_PHD"/>
</dbReference>
<comment type="caution">
    <text evidence="12">The sequence shown here is derived from an EMBL/GenBank/DDBJ whole genome shotgun (WGS) entry which is preliminary data.</text>
</comment>
<sequence length="654" mass="73836">MPPRSKTFHSWISSILAKSAKPKLVKTFQCCIHVESLADLPPFLSIRSTRFVHQSALCRSSQPLAGFSSKCIEDQLLLEAVRLANPSCSVLYVVDTRPALNALTNRAQGKGYEDTTVYRNIAIQFFDIENIHVVRGSLEKLLKVCQEPALPLEQYHQGLEKSGWFRHLRVILEAAFFVANRLNEGNSVLVHCSDGWDRTAQVCSLAQIVLDPYYRTFVGFEALIKKEWIYFGHKFSERLGLTSGSDPREISPIFCQFLNCVHHLIELCPTKFEYNSSLLSLLHDEAYSAVYGTFVGCSEKERRQLKIPENAYSVWPLVELHRNEFSNPYYEHADHLAHGLDFSLGADNPYDGILNGIELTTTTGGNCRHAVDMLPSFVLAPQLFRLWHELFLRWEWRLPRPELRHMEIVSDVVTGQNTLASHRRLLEARIGQLSKLLNKPLDSVLSHGDQTPPRVKPAVENGDSSKVISVANLGAHLDLPDVFTSSIHSPQFRRNKVDATDSSADQRNNDTSTLKHRKAILEDANRLSLVTAKQLSLELNSISAHWVHISRKDVLCSICGTLLVLSTNSSHCHCCGKTVCSRCVSHKPVNLLGLWEFRRNSVCVCERCATRFRVTAPKHFSQIQQSKNHSTICTEHCYDPVRGSPHPNTCRITQ</sequence>
<evidence type="ECO:0000259" key="11">
    <source>
        <dbReference type="PROSITE" id="PS51339"/>
    </source>
</evidence>
<dbReference type="AlphaFoldDB" id="A0A8E0RTH9"/>
<dbReference type="SUPFAM" id="SSF52799">
    <property type="entry name" value="(Phosphotyrosine protein) phosphatases II"/>
    <property type="match status" value="1"/>
</dbReference>
<dbReference type="GO" id="GO:0005737">
    <property type="term" value="C:cytoplasm"/>
    <property type="evidence" value="ECO:0007669"/>
    <property type="project" value="TreeGrafter"/>
</dbReference>
<feature type="domain" description="FYVE-type" evidence="10">
    <location>
        <begin position="550"/>
        <end position="613"/>
    </location>
</feature>
<comment type="subcellular location">
    <subcellularLocation>
        <location evidence="1">Membrane</location>
    </subcellularLocation>
</comment>
<dbReference type="SUPFAM" id="SSF57903">
    <property type="entry name" value="FYVE/PHD zinc finger"/>
    <property type="match status" value="1"/>
</dbReference>
<dbReference type="PROSITE" id="PS51339">
    <property type="entry name" value="PPASE_MYOTUBULARIN"/>
    <property type="match status" value="1"/>
</dbReference>
<dbReference type="CDD" id="cd00065">
    <property type="entry name" value="FYVE_like_SF"/>
    <property type="match status" value="1"/>
</dbReference>
<dbReference type="OrthoDB" id="271628at2759"/>
<dbReference type="InterPro" id="IPR010569">
    <property type="entry name" value="Myotubularin-like_Pase_dom"/>
</dbReference>
<feature type="domain" description="Myotubularin phosphatase" evidence="11">
    <location>
        <begin position="54"/>
        <end position="391"/>
    </location>
</feature>
<dbReference type="Gene3D" id="3.30.40.10">
    <property type="entry name" value="Zinc/RING finger domain, C3HC4 (zinc finger)"/>
    <property type="match status" value="1"/>
</dbReference>
<evidence type="ECO:0000256" key="5">
    <source>
        <dbReference type="ARBA" id="ARBA00022833"/>
    </source>
</evidence>
<gene>
    <name evidence="12" type="ORF">FBUS_07376</name>
</gene>
<keyword evidence="4 9" id="KW-0863">Zinc-finger</keyword>
<dbReference type="InterPro" id="IPR017455">
    <property type="entry name" value="Znf_FYVE-rel"/>
</dbReference>
<dbReference type="PANTHER" id="PTHR10807">
    <property type="entry name" value="MYOTUBULARIN-RELATED"/>
    <property type="match status" value="1"/>
</dbReference>
<keyword evidence="6" id="KW-0472">Membrane</keyword>
<evidence type="ECO:0000256" key="1">
    <source>
        <dbReference type="ARBA" id="ARBA00004370"/>
    </source>
</evidence>
<evidence type="ECO:0000256" key="7">
    <source>
        <dbReference type="PIRSR" id="PIRSR630564-1"/>
    </source>
</evidence>
<feature type="binding site" evidence="8">
    <location>
        <begin position="192"/>
        <end position="198"/>
    </location>
    <ligand>
        <name>substrate</name>
    </ligand>
</feature>
<protein>
    <submittedName>
        <fullName evidence="12">Myotubularin protein 6</fullName>
    </submittedName>
</protein>
<reference evidence="12" key="1">
    <citation type="submission" date="2019-05" db="EMBL/GenBank/DDBJ databases">
        <title>Annotation for the trematode Fasciolopsis buski.</title>
        <authorList>
            <person name="Choi Y.-J."/>
        </authorList>
    </citation>
    <scope>NUCLEOTIDE SEQUENCE</scope>
    <source>
        <strain evidence="12">HT</strain>
        <tissue evidence="12">Whole worm</tissue>
    </source>
</reference>
<evidence type="ECO:0000256" key="3">
    <source>
        <dbReference type="ARBA" id="ARBA00022723"/>
    </source>
</evidence>
<dbReference type="InterPro" id="IPR013083">
    <property type="entry name" value="Znf_RING/FYVE/PHD"/>
</dbReference>
<feature type="binding site" evidence="8">
    <location>
        <begin position="130"/>
        <end position="131"/>
    </location>
    <ligand>
        <name>substrate</name>
    </ligand>
</feature>
<dbReference type="InterPro" id="IPR030564">
    <property type="entry name" value="Myotubularin"/>
</dbReference>
<evidence type="ECO:0000256" key="9">
    <source>
        <dbReference type="PROSITE-ProRule" id="PRU00091"/>
    </source>
</evidence>
<name>A0A8E0RTH9_9TREM</name>
<dbReference type="GO" id="GO:0016020">
    <property type="term" value="C:membrane"/>
    <property type="evidence" value="ECO:0007669"/>
    <property type="project" value="UniProtKB-SubCell"/>
</dbReference>
<evidence type="ECO:0000256" key="2">
    <source>
        <dbReference type="ARBA" id="ARBA00007471"/>
    </source>
</evidence>
<dbReference type="GO" id="GO:0106018">
    <property type="term" value="F:phosphatidylinositol-3,5-bisphosphate phosphatase activity"/>
    <property type="evidence" value="ECO:0007669"/>
    <property type="project" value="TreeGrafter"/>
</dbReference>
<dbReference type="InterPro" id="IPR016130">
    <property type="entry name" value="Tyr_Pase_AS"/>
</dbReference>
<keyword evidence="13" id="KW-1185">Reference proteome</keyword>
<evidence type="ECO:0000259" key="10">
    <source>
        <dbReference type="PROSITE" id="PS50178"/>
    </source>
</evidence>
<evidence type="ECO:0000313" key="12">
    <source>
        <dbReference type="EMBL" id="KAA0190453.1"/>
    </source>
</evidence>
<keyword evidence="5" id="KW-0862">Zinc</keyword>
<dbReference type="EMBL" id="LUCM01007053">
    <property type="protein sequence ID" value="KAA0190453.1"/>
    <property type="molecule type" value="Genomic_DNA"/>
</dbReference>
<feature type="active site" description="Phosphocysteine intermediate" evidence="7">
    <location>
        <position position="192"/>
    </location>
</feature>
<dbReference type="GO" id="GO:0046856">
    <property type="term" value="P:phosphatidylinositol dephosphorylation"/>
    <property type="evidence" value="ECO:0007669"/>
    <property type="project" value="TreeGrafter"/>
</dbReference>
<dbReference type="PROSITE" id="PS00383">
    <property type="entry name" value="TYR_PHOSPHATASE_1"/>
    <property type="match status" value="1"/>
</dbReference>
<evidence type="ECO:0000256" key="4">
    <source>
        <dbReference type="ARBA" id="ARBA00022771"/>
    </source>
</evidence>
<dbReference type="GO" id="GO:0004438">
    <property type="term" value="F:phosphatidylinositol-3-phosphate phosphatase activity"/>
    <property type="evidence" value="ECO:0007669"/>
    <property type="project" value="TreeGrafter"/>
</dbReference>